<gene>
    <name evidence="2" type="ORF">R3P38DRAFT_3348509</name>
</gene>
<sequence>MDNSTAKTLEALAAFVEQQKAVLAQTQLALDQLRRLRSQAAVVPPTDVDQLAEQLNGTAFRLGEQATESLITPENIEWDVFAHKDPRPLVSLGTTARTAYTQRNAPPPPPSQQKPTPTTLTPVPVPPRSSLQHLVRSAKVRLLDPIFALYGEEDPPAHAKHQTHAGTGPVRGPSGLFARREPPKPPPPPSSHADNDREDAMSAIGSGSTTVIDSPSPACHSPPSSSPLQLKPPHKRMKFDYPIKEDIEPMDDVPIALAKPVRARRISTKLARQNDERSEEVGRGRRKVAAATAANSTAAQRVASPVIHKDPPPATTIPAPSITPAAPPRRSTRVSLSISTANSTSAPASTPAVIPAAASPPKPKLVIRLPARSARPSPLLASESDEDPDDEDEDEDEGGSETERGSMTSELSSVGGSSDEDDGNGEDAEDNDEGEEELDDSDSDSEPDPPRVLGKRKRRRGTSPSSSSSLSPPPRKRGRPRKGEMTARDRARRERDRLRKRAKRAREREEREEERREKKARGKATYKVMWSAEEQNHLERLLEEVPASDPRRTPSLFLPHPARPTR</sequence>
<protein>
    <submittedName>
        <fullName evidence="2">Uncharacterized protein</fullName>
    </submittedName>
</protein>
<organism evidence="2 3">
    <name type="scientific">Favolaschia claudopus</name>
    <dbReference type="NCBI Taxonomy" id="2862362"/>
    <lineage>
        <taxon>Eukaryota</taxon>
        <taxon>Fungi</taxon>
        <taxon>Dikarya</taxon>
        <taxon>Basidiomycota</taxon>
        <taxon>Agaricomycotina</taxon>
        <taxon>Agaricomycetes</taxon>
        <taxon>Agaricomycetidae</taxon>
        <taxon>Agaricales</taxon>
        <taxon>Marasmiineae</taxon>
        <taxon>Mycenaceae</taxon>
        <taxon>Favolaschia</taxon>
    </lineage>
</organism>
<dbReference type="EMBL" id="JAWWNJ010000013">
    <property type="protein sequence ID" value="KAK7042534.1"/>
    <property type="molecule type" value="Genomic_DNA"/>
</dbReference>
<feature type="compositionally biased region" description="Low complexity" evidence="1">
    <location>
        <begin position="289"/>
        <end position="304"/>
    </location>
</feature>
<reference evidence="2 3" key="1">
    <citation type="journal article" date="2024" name="J Genomics">
        <title>Draft genome sequencing and assembly of Favolaschia claudopus CIRM-BRFM 2984 isolated from oak limbs.</title>
        <authorList>
            <person name="Navarro D."/>
            <person name="Drula E."/>
            <person name="Chaduli D."/>
            <person name="Cazenave R."/>
            <person name="Ahrendt S."/>
            <person name="Wang J."/>
            <person name="Lipzen A."/>
            <person name="Daum C."/>
            <person name="Barry K."/>
            <person name="Grigoriev I.V."/>
            <person name="Favel A."/>
            <person name="Rosso M.N."/>
            <person name="Martin F."/>
        </authorList>
    </citation>
    <scope>NUCLEOTIDE SEQUENCE [LARGE SCALE GENOMIC DNA]</scope>
    <source>
        <strain evidence="2 3">CIRM-BRFM 2984</strain>
    </source>
</reference>
<evidence type="ECO:0000313" key="2">
    <source>
        <dbReference type="EMBL" id="KAK7042534.1"/>
    </source>
</evidence>
<feature type="compositionally biased region" description="Basic and acidic residues" evidence="1">
    <location>
        <begin position="506"/>
        <end position="517"/>
    </location>
</feature>
<feature type="region of interest" description="Disordered" evidence="1">
    <location>
        <begin position="543"/>
        <end position="566"/>
    </location>
</feature>
<name>A0AAW0CUD8_9AGAR</name>
<feature type="compositionally biased region" description="Basic and acidic residues" evidence="1">
    <location>
        <begin position="272"/>
        <end position="283"/>
    </location>
</feature>
<accession>A0AAW0CUD8</accession>
<comment type="caution">
    <text evidence="2">The sequence shown here is derived from an EMBL/GenBank/DDBJ whole genome shotgun (WGS) entry which is preliminary data.</text>
</comment>
<evidence type="ECO:0000256" key="1">
    <source>
        <dbReference type="SAM" id="MobiDB-lite"/>
    </source>
</evidence>
<feature type="compositionally biased region" description="Acidic residues" evidence="1">
    <location>
        <begin position="383"/>
        <end position="400"/>
    </location>
</feature>
<feature type="compositionally biased region" description="Acidic residues" evidence="1">
    <location>
        <begin position="418"/>
        <end position="447"/>
    </location>
</feature>
<dbReference type="AlphaFoldDB" id="A0AAW0CUD8"/>
<feature type="compositionally biased region" description="Low complexity" evidence="1">
    <location>
        <begin position="214"/>
        <end position="231"/>
    </location>
</feature>
<evidence type="ECO:0000313" key="3">
    <source>
        <dbReference type="Proteomes" id="UP001362999"/>
    </source>
</evidence>
<keyword evidence="3" id="KW-1185">Reference proteome</keyword>
<feature type="region of interest" description="Disordered" evidence="1">
    <location>
        <begin position="156"/>
        <end position="239"/>
    </location>
</feature>
<dbReference type="Proteomes" id="UP001362999">
    <property type="component" value="Unassembled WGS sequence"/>
</dbReference>
<feature type="region of interest" description="Disordered" evidence="1">
    <location>
        <begin position="260"/>
        <end position="528"/>
    </location>
</feature>
<feature type="compositionally biased region" description="Low complexity" evidence="1">
    <location>
        <begin position="337"/>
        <end position="357"/>
    </location>
</feature>
<feature type="compositionally biased region" description="Basic and acidic residues" evidence="1">
    <location>
        <begin position="481"/>
        <end position="497"/>
    </location>
</feature>
<feature type="compositionally biased region" description="Low complexity" evidence="1">
    <location>
        <begin position="113"/>
        <end position="122"/>
    </location>
</feature>
<feature type="region of interest" description="Disordered" evidence="1">
    <location>
        <begin position="100"/>
        <end position="128"/>
    </location>
</feature>
<proteinExistence type="predicted"/>